<sequence length="75" mass="7931">MVVLGMQTEEGHCIMLRGLAHSLGGTQVICKVVGLPSSIGFNTSSHLLFPATLQGAPTHFPCRWRQGGSTDNLPA</sequence>
<protein>
    <submittedName>
        <fullName evidence="1">Uncharacterized protein</fullName>
    </submittedName>
</protein>
<dbReference type="AlphaFoldDB" id="A0AAG2T2C3"/>
<reference evidence="2" key="2">
    <citation type="journal article" date="2003" name="Nature">
        <title>The DNA sequence and analysis of human chromosome 14.</title>
        <authorList>
            <person name="Heilig R."/>
            <person name="Eckenberg R."/>
            <person name="Petit J.L."/>
            <person name="Fonknechten N."/>
            <person name="Da Silva C."/>
            <person name="Cattolico L."/>
            <person name="Levy M."/>
            <person name="Barbe V."/>
            <person name="de Berardinis V."/>
            <person name="Ureta-Vidal A."/>
            <person name="Pelletier E."/>
            <person name="Vico V."/>
            <person name="Anthouard V."/>
            <person name="Rowen L."/>
            <person name="Madan A."/>
            <person name="Qin S."/>
            <person name="Sun H."/>
            <person name="Du H."/>
            <person name="Pepin K."/>
            <person name="Artiguenave F."/>
            <person name="Robert C."/>
            <person name="Cruaud C."/>
            <person name="Bruls T."/>
            <person name="Jaillon O."/>
            <person name="Friedlander L."/>
            <person name="Samson G."/>
            <person name="Brottier P."/>
            <person name="Cure S."/>
            <person name="Segurens B."/>
            <person name="Aniere F."/>
            <person name="Samain S."/>
            <person name="Crespeau H."/>
            <person name="Abbasi N."/>
            <person name="Aiach N."/>
            <person name="Boscus D."/>
            <person name="Dickhoff R."/>
            <person name="Dors M."/>
            <person name="Dubois I."/>
            <person name="Friedman C."/>
            <person name="Gouyvenoux M."/>
            <person name="James R."/>
            <person name="Madan A."/>
            <person name="Mairey-Estrada B."/>
            <person name="Mangenot S."/>
            <person name="Martins N."/>
            <person name="Menard M."/>
            <person name="Oztas S."/>
            <person name="Ratcliffe A."/>
            <person name="Shaffer T."/>
            <person name="Trask B."/>
            <person name="Vacherie B."/>
            <person name="Bellemere C."/>
            <person name="Belser C."/>
            <person name="Besnard-Gonnet M."/>
            <person name="Bartol-Mavel D."/>
            <person name="Boutard M."/>
            <person name="Briez-Silla S."/>
            <person name="Combette S."/>
            <person name="Dufosse-Laurent V."/>
            <person name="Ferron C."/>
            <person name="Lechaplais C."/>
            <person name="Louesse C."/>
            <person name="Muselet D."/>
            <person name="Magdelenat G."/>
            <person name="Pateau E."/>
            <person name="Petit E."/>
            <person name="Sirvain-Trukniewicz P."/>
            <person name="Trybou A."/>
            <person name="Vega-Czarny N."/>
            <person name="Bataille E."/>
            <person name="Bluet E."/>
            <person name="Bordelais I."/>
            <person name="Dubois M."/>
            <person name="Dumont C."/>
            <person name="Guerin T."/>
            <person name="Haffray S."/>
            <person name="Hammadi R."/>
            <person name="Muanga J."/>
            <person name="Pellouin V."/>
            <person name="Robert D."/>
            <person name="Wunderle E."/>
            <person name="Gauguet G."/>
            <person name="Roy A."/>
            <person name="Sainte-Marthe L."/>
            <person name="Verdier J."/>
            <person name="Verdier-Discala C."/>
            <person name="Hillier L."/>
            <person name="Fulton L."/>
            <person name="McPherson J."/>
            <person name="Matsuda F."/>
            <person name="Wilson R."/>
            <person name="Scarpelli C."/>
            <person name="Gyapay G."/>
            <person name="Wincker P."/>
            <person name="Saurin W."/>
            <person name="Quetier F."/>
            <person name="Waterston R."/>
            <person name="Hood L."/>
            <person name="Weissenbach J."/>
        </authorList>
    </citation>
    <scope>NUCLEOTIDE SEQUENCE [LARGE SCALE GENOMIC DNA]</scope>
</reference>
<reference evidence="2" key="1">
    <citation type="journal article" date="2001" name="Nature">
        <title>Initial sequencing and analysis of the human genome.</title>
        <authorList>
            <consortium name="International Human Genome Sequencing Consortium"/>
            <person name="Lander E.S."/>
            <person name="Linton L.M."/>
            <person name="Birren B."/>
            <person name="Nusbaum C."/>
            <person name="Zody M.C."/>
            <person name="Baldwin J."/>
            <person name="Devon K."/>
            <person name="Dewar K."/>
            <person name="Doyle M."/>
            <person name="FitzHugh W."/>
            <person name="Funke R."/>
            <person name="Gage D."/>
            <person name="Harris K."/>
            <person name="Heaford A."/>
            <person name="Howland J."/>
            <person name="Kann L."/>
            <person name="Lehoczky J."/>
            <person name="LeVine R."/>
            <person name="McEwan P."/>
            <person name="McKernan K."/>
            <person name="Meldrim J."/>
            <person name="Mesirov J.P."/>
            <person name="Miranda C."/>
            <person name="Morris W."/>
            <person name="Naylor J."/>
            <person name="Raymond C."/>
            <person name="Rosetti M."/>
            <person name="Santos R."/>
            <person name="Sheridan A."/>
            <person name="Sougnez C."/>
            <person name="Stange-Thomann N."/>
            <person name="Stojanovic N."/>
            <person name="Subramanian A."/>
            <person name="Wyman D."/>
            <person name="Rogers J."/>
            <person name="Sulston J."/>
            <person name="Ainscough R."/>
            <person name="Beck S."/>
            <person name="Bentley D."/>
            <person name="Burton J."/>
            <person name="Clee C."/>
            <person name="Carter N."/>
            <person name="Coulson A."/>
            <person name="Deadman R."/>
            <person name="Deloukas P."/>
            <person name="Dunham A."/>
            <person name="Dunham I."/>
            <person name="Durbin R."/>
            <person name="French L."/>
            <person name="Grafham D."/>
            <person name="Gregory S."/>
            <person name="Hubbard T."/>
            <person name="Humphray S."/>
            <person name="Hunt A."/>
            <person name="Jones M."/>
            <person name="Lloyd C."/>
            <person name="McMurray A."/>
            <person name="Matthews L."/>
            <person name="Mercer S."/>
            <person name="Milne S."/>
            <person name="Mullikin J.C."/>
            <person name="Mungall A."/>
            <person name="Plumb R."/>
            <person name="Ross M."/>
            <person name="Shownkeen R."/>
            <person name="Sims S."/>
            <person name="Waterston R.H."/>
            <person name="Wilson R.K."/>
            <person name="Hillier L.W."/>
            <person name="McPherson J.D."/>
            <person name="Marra M.A."/>
            <person name="Mardis E.R."/>
            <person name="Fulton L.A."/>
            <person name="Chinwalla A.T."/>
            <person name="Pepin K.H."/>
            <person name="Gish W.R."/>
            <person name="Chissoe S.L."/>
            <person name="Wendl M.C."/>
            <person name="Delehaunty K.D."/>
            <person name="Miner T.L."/>
            <person name="Delehaunty A."/>
            <person name="Kramer J.B."/>
            <person name="Cook L.L."/>
            <person name="Fulton R.S."/>
            <person name="Johnson D.L."/>
            <person name="Minx P.J."/>
            <person name="Clifton S.W."/>
            <person name="Hawkins T."/>
            <person name="Branscomb E."/>
            <person name="Predki P."/>
            <person name="Richardson P."/>
            <person name="Wenning S."/>
            <person name="Slezak T."/>
            <person name="Doggett N."/>
            <person name="Cheng J.F."/>
            <person name="Olsen A."/>
            <person name="Lucas S."/>
            <person name="Elkin C."/>
            <person name="Uberbacher E."/>
            <person name="Frazier M."/>
            <person name="Gibbs R.A."/>
            <person name="Muzny D.M."/>
            <person name="Scherer S.E."/>
            <person name="Bouck J.B."/>
            <person name="Sodergren E.J."/>
            <person name="Worley K.C."/>
            <person name="Rives C.M."/>
            <person name="Gorrell J.H."/>
            <person name="Metzker M.L."/>
            <person name="Naylor S.L."/>
            <person name="Kucherlapati R.S."/>
            <person name="Nelson D.L."/>
            <person name="Weinstock G.M."/>
            <person name="Sakaki Y."/>
            <person name="Fujiyama A."/>
            <person name="Hattori M."/>
            <person name="Yada T."/>
            <person name="Toyoda A."/>
            <person name="Itoh T."/>
            <person name="Kawagoe C."/>
            <person name="Watanabe H."/>
            <person name="Totoki Y."/>
            <person name="Taylor T."/>
            <person name="Weissenbach J."/>
            <person name="Heilig R."/>
            <person name="Saurin W."/>
            <person name="Artiguenave F."/>
            <person name="Brottier P."/>
            <person name="Bruls T."/>
            <person name="Pelletier E."/>
            <person name="Robert C."/>
            <person name="Wincker P."/>
            <person name="Smith D.R."/>
            <person name="Doucette-Stamm L."/>
            <person name="Rubenfield M."/>
            <person name="Weinstock K."/>
            <person name="Lee H.M."/>
            <person name="Dubois J."/>
            <person name="Rosenthal A."/>
            <person name="Platzer M."/>
            <person name="Nyakatura G."/>
            <person name="Taudien S."/>
            <person name="Rump A."/>
            <person name="Yang H."/>
            <person name="Yu J."/>
            <person name="Wang J."/>
            <person name="Huang G."/>
            <person name="Gu J."/>
            <person name="Hood L."/>
            <person name="Rowen L."/>
            <person name="Madan A."/>
            <person name="Qin S."/>
            <person name="Davis R.W."/>
            <person name="Federspiel N.A."/>
            <person name="Abola A.P."/>
            <person name="Proctor M.J."/>
            <person name="Myers R.M."/>
            <person name="Schmutz J."/>
            <person name="Dickson M."/>
            <person name="Grimwood J."/>
            <person name="Cox D.R."/>
            <person name="Olson M.V."/>
            <person name="Kaul R."/>
            <person name="Raymond C."/>
            <person name="Shimizu N."/>
            <person name="Kawasaki K."/>
            <person name="Minoshima S."/>
            <person name="Evans G.A."/>
            <person name="Athanasiou M."/>
            <person name="Schultz R."/>
            <person name="Roe B.A."/>
            <person name="Chen F."/>
            <person name="Pan H."/>
            <person name="Ramser J."/>
            <person name="Lehrach H."/>
            <person name="Reinhardt R."/>
            <person name="McCombie W.R."/>
            <person name="de la Bastide M."/>
            <person name="Dedhia N."/>
            <person name="Blocker H."/>
            <person name="Hornischer K."/>
            <person name="Nordsiek G."/>
            <person name="Agarwala R."/>
            <person name="Aravind L."/>
            <person name="Bailey J.A."/>
            <person name="Bateman A."/>
            <person name="Batzoglou S."/>
            <person name="Birney E."/>
            <person name="Bork P."/>
            <person name="Brown D.G."/>
            <person name="Burge C.B."/>
            <person name="Cerutti L."/>
            <person name="Chen H.C."/>
            <person name="Church D."/>
            <person name="Clamp M."/>
            <person name="Copley R.R."/>
            <person name="Doerks T."/>
            <person name="Eddy S.R."/>
            <person name="Eichler E.E."/>
            <person name="Furey T.S."/>
            <person name="Galagan J."/>
            <person name="Gilbert J.G."/>
            <person name="Harmon C."/>
            <person name="Hayashizaki Y."/>
            <person name="Haussler D."/>
            <person name="Hermjakob H."/>
            <person name="Hokamp K."/>
            <person name="Jang W."/>
            <person name="Johnson L.S."/>
            <person name="Jones T.A."/>
            <person name="Kasif S."/>
            <person name="Kaspryzk A."/>
            <person name="Kennedy S."/>
            <person name="Kent W.J."/>
            <person name="Kitts P."/>
            <person name="Koonin E.V."/>
            <person name="Korf I."/>
            <person name="Kulp D."/>
            <person name="Lancet D."/>
            <person name="Lowe T.M."/>
            <person name="McLysaght A."/>
            <person name="Mikkelsen T."/>
            <person name="Moran J.V."/>
            <person name="Mulder N."/>
            <person name="Pollara V.J."/>
            <person name="Ponting C.P."/>
            <person name="Schuler G."/>
            <person name="Schultz J."/>
            <person name="Slater G."/>
            <person name="Smit A.F."/>
            <person name="Stupka E."/>
            <person name="Szustakowski J."/>
            <person name="Thierry-Mieg D."/>
            <person name="Thierry-Mieg J."/>
            <person name="Wagner L."/>
            <person name="Wallis J."/>
            <person name="Wheeler R."/>
            <person name="Williams A."/>
            <person name="Wolf Y.I."/>
            <person name="Wolfe K.H."/>
            <person name="Yang S.P."/>
            <person name="Yeh R.F."/>
            <person name="Collins F."/>
            <person name="Guyer M.S."/>
            <person name="Peterson J."/>
            <person name="Felsenfeld A."/>
            <person name="Wetterstrand K.A."/>
            <person name="Patrinos A."/>
            <person name="Morgan M.J."/>
            <person name="de Jong P."/>
            <person name="Catanese J.J."/>
            <person name="Osoegawa K."/>
            <person name="Shizuya H."/>
            <person name="Choi S."/>
            <person name="Chen Y.J."/>
        </authorList>
    </citation>
    <scope>NUCLEOTIDE SEQUENCE [LARGE SCALE GENOMIC DNA]</scope>
</reference>
<proteinExistence type="predicted"/>
<evidence type="ECO:0000313" key="2">
    <source>
        <dbReference type="Proteomes" id="UP000005640"/>
    </source>
</evidence>
<dbReference type="GeneCards" id="ENSG00000278704"/>
<name>A0AAG2T2C3_HUMAN</name>
<accession>A0AAG2T2C3</accession>
<evidence type="ECO:0000313" key="1">
    <source>
        <dbReference type="Ensembl" id="ENSP00000484918.1"/>
    </source>
</evidence>
<organism evidence="1 2">
    <name type="scientific">Homo sapiens</name>
    <name type="common">Human</name>
    <dbReference type="NCBI Taxonomy" id="9606"/>
    <lineage>
        <taxon>Eukaryota</taxon>
        <taxon>Metazoa</taxon>
        <taxon>Chordata</taxon>
        <taxon>Craniata</taxon>
        <taxon>Vertebrata</taxon>
        <taxon>Euteleostomi</taxon>
        <taxon>Mammalia</taxon>
        <taxon>Eutheria</taxon>
        <taxon>Euarchontoglires</taxon>
        <taxon>Primates</taxon>
        <taxon>Haplorrhini</taxon>
        <taxon>Catarrhini</taxon>
        <taxon>Hominidae</taxon>
        <taxon>Homo</taxon>
    </lineage>
</organism>
<reference evidence="2" key="3">
    <citation type="journal article" date="2004" name="Nature">
        <title>Finishing the euchromatic sequence of the human genome.</title>
        <authorList>
            <consortium name="International Human Genome Sequencing Consortium"/>
        </authorList>
    </citation>
    <scope>NUCLEOTIDE SEQUENCE [LARGE SCALE GENOMIC DNA]</scope>
</reference>
<reference evidence="1" key="4">
    <citation type="submission" date="2025-08" db="UniProtKB">
        <authorList>
            <consortium name="Ensembl"/>
        </authorList>
    </citation>
    <scope>IDENTIFICATION</scope>
</reference>
<dbReference type="Proteomes" id="UP000005640">
    <property type="component" value="Chromosome 14"/>
</dbReference>
<dbReference type="Ensembl" id="ENST00000618686.1">
    <property type="protein sequence ID" value="ENSP00000484918.1"/>
    <property type="gene ID" value="ENSG00000278704.1"/>
</dbReference>
<reference evidence="1" key="5">
    <citation type="submission" date="2025-09" db="UniProtKB">
        <authorList>
            <consortium name="Ensembl"/>
        </authorList>
    </citation>
    <scope>IDENTIFICATION</scope>
</reference>
<keyword evidence="2" id="KW-1185">Reference proteome</keyword>
<dbReference type="GeneTree" id="ENSGT00470000042477"/>